<dbReference type="AlphaFoldDB" id="A0A284VMR9"/>
<dbReference type="OrthoDB" id="88400at2157"/>
<dbReference type="Proteomes" id="UP000218615">
    <property type="component" value="Unassembled WGS sequence"/>
</dbReference>
<name>A0A284VMR9_9EURY</name>
<reference evidence="2" key="1">
    <citation type="submission" date="2017-06" db="EMBL/GenBank/DDBJ databases">
        <authorList>
            <person name="Cremers G."/>
        </authorList>
    </citation>
    <scope>NUCLEOTIDE SEQUENCE [LARGE SCALE GENOMIC DNA]</scope>
</reference>
<proteinExistence type="predicted"/>
<organism evidence="1 2">
    <name type="scientific">Candidatus Methanoperedens nitratireducens</name>
    <dbReference type="NCBI Taxonomy" id="1392998"/>
    <lineage>
        <taxon>Archaea</taxon>
        <taxon>Methanobacteriati</taxon>
        <taxon>Methanobacteriota</taxon>
        <taxon>Stenosarchaea group</taxon>
        <taxon>Methanomicrobia</taxon>
        <taxon>Methanosarcinales</taxon>
        <taxon>ANME-2 cluster</taxon>
        <taxon>Candidatus Methanoperedentaceae</taxon>
        <taxon>Candidatus Methanoperedens</taxon>
    </lineage>
</organism>
<evidence type="ECO:0000313" key="1">
    <source>
        <dbReference type="EMBL" id="SNQ60503.1"/>
    </source>
</evidence>
<sequence length="162" mass="19105">MNIKIISEDDYGGEFLKNVIVQLNDKKLVRKTTVTGSKPMRPLCNTKLDRILKVFDDTCDKIIIILDSDEPQKREYRYANIKRHVPKDMKTPVEIILTDYEIEEWICISKNLKWHSKPSEELKTNFKYTKSRLPRYASELDFDVLKQKKCKSFISFLNALKS</sequence>
<keyword evidence="2" id="KW-1185">Reference proteome</keyword>
<gene>
    <name evidence="1" type="ORF">MNV_1850012</name>
</gene>
<evidence type="ECO:0008006" key="3">
    <source>
        <dbReference type="Google" id="ProtNLM"/>
    </source>
</evidence>
<dbReference type="EMBL" id="FZMP01000096">
    <property type="protein sequence ID" value="SNQ60503.1"/>
    <property type="molecule type" value="Genomic_DNA"/>
</dbReference>
<evidence type="ECO:0000313" key="2">
    <source>
        <dbReference type="Proteomes" id="UP000218615"/>
    </source>
</evidence>
<protein>
    <recommendedName>
        <fullName evidence="3">DUF4276 family protein</fullName>
    </recommendedName>
</protein>
<dbReference type="RefSeq" id="WP_096204880.1">
    <property type="nucleotide sequence ID" value="NZ_FZMP01000096.1"/>
</dbReference>
<accession>A0A284VMR9</accession>